<evidence type="ECO:0000313" key="2">
    <source>
        <dbReference type="EMBL" id="KAJ8931419.1"/>
    </source>
</evidence>
<dbReference type="Proteomes" id="UP001162156">
    <property type="component" value="Unassembled WGS sequence"/>
</dbReference>
<reference evidence="2" key="1">
    <citation type="journal article" date="2023" name="Insect Mol. Biol.">
        <title>Genome sequencing provides insights into the evolution of gene families encoding plant cell wall-degrading enzymes in longhorned beetles.</title>
        <authorList>
            <person name="Shin N.R."/>
            <person name="Okamura Y."/>
            <person name="Kirsch R."/>
            <person name="Pauchet Y."/>
        </authorList>
    </citation>
    <scope>NUCLEOTIDE SEQUENCE</scope>
    <source>
        <strain evidence="2">RBIC_L_NR</strain>
    </source>
</reference>
<organism evidence="2 3">
    <name type="scientific">Rhamnusium bicolor</name>
    <dbReference type="NCBI Taxonomy" id="1586634"/>
    <lineage>
        <taxon>Eukaryota</taxon>
        <taxon>Metazoa</taxon>
        <taxon>Ecdysozoa</taxon>
        <taxon>Arthropoda</taxon>
        <taxon>Hexapoda</taxon>
        <taxon>Insecta</taxon>
        <taxon>Pterygota</taxon>
        <taxon>Neoptera</taxon>
        <taxon>Endopterygota</taxon>
        <taxon>Coleoptera</taxon>
        <taxon>Polyphaga</taxon>
        <taxon>Cucujiformia</taxon>
        <taxon>Chrysomeloidea</taxon>
        <taxon>Cerambycidae</taxon>
        <taxon>Lepturinae</taxon>
        <taxon>Rhagiini</taxon>
        <taxon>Rhamnusium</taxon>
    </lineage>
</organism>
<keyword evidence="1" id="KW-1133">Transmembrane helix</keyword>
<evidence type="ECO:0000256" key="1">
    <source>
        <dbReference type="SAM" id="Phobius"/>
    </source>
</evidence>
<sequence>MDALINLWILQELQVAVDIFFVLSVLSFLGTGSYQKCIGLNLNMPMEQSTFSKILNEVTDAMICDSKLKILNRNARFPGAVHDSAIWEMSSARQLLERKFIMDELNSSWLIDINNEVNERINENWLVKGRRLRNAIVGQYLI</sequence>
<keyword evidence="1" id="KW-0812">Transmembrane</keyword>
<dbReference type="AlphaFoldDB" id="A0AAV8WXJ6"/>
<keyword evidence="1" id="KW-0472">Membrane</keyword>
<name>A0AAV8WXJ6_9CUCU</name>
<gene>
    <name evidence="2" type="ORF">NQ314_015670</name>
</gene>
<comment type="caution">
    <text evidence="2">The sequence shown here is derived from an EMBL/GenBank/DDBJ whole genome shotgun (WGS) entry which is preliminary data.</text>
</comment>
<feature type="transmembrane region" description="Helical" evidence="1">
    <location>
        <begin position="15"/>
        <end position="34"/>
    </location>
</feature>
<dbReference type="EMBL" id="JANEYF010004347">
    <property type="protein sequence ID" value="KAJ8931419.1"/>
    <property type="molecule type" value="Genomic_DNA"/>
</dbReference>
<keyword evidence="3" id="KW-1185">Reference proteome</keyword>
<accession>A0AAV8WXJ6</accession>
<evidence type="ECO:0000313" key="3">
    <source>
        <dbReference type="Proteomes" id="UP001162156"/>
    </source>
</evidence>
<proteinExistence type="predicted"/>
<protein>
    <submittedName>
        <fullName evidence="2">Uncharacterized protein</fullName>
    </submittedName>
</protein>